<dbReference type="AlphaFoldDB" id="A0A2U4FPM9"/>
<keyword evidence="1" id="KW-1133">Transmembrane helix</keyword>
<proteinExistence type="predicted"/>
<keyword evidence="1" id="KW-0812">Transmembrane</keyword>
<comment type="caution">
    <text evidence="2">The sequence shown here is derived from an EMBL/GenBank/DDBJ whole genome shotgun (WGS) entry which is preliminary data.</text>
</comment>
<reference evidence="2 3" key="1">
    <citation type="submission" date="2012-07" db="EMBL/GenBank/DDBJ databases">
        <title>Genome sequence of Brachyspira sp. 30446, isolated from a pig with mucohaemorrhagic colitis.</title>
        <authorList>
            <person name="Rubin J.E."/>
            <person name="Fernando C."/>
            <person name="Harding J.C.S."/>
            <person name="Hill J.E."/>
        </authorList>
    </citation>
    <scope>NUCLEOTIDE SEQUENCE [LARGE SCALE GENOMIC DNA]</scope>
    <source>
        <strain evidence="2 3">30446</strain>
    </source>
</reference>
<feature type="transmembrane region" description="Helical" evidence="1">
    <location>
        <begin position="58"/>
        <end position="83"/>
    </location>
</feature>
<protein>
    <submittedName>
        <fullName evidence="2">Uncharacterized protein</fullName>
    </submittedName>
</protein>
<evidence type="ECO:0000313" key="3">
    <source>
        <dbReference type="Proteomes" id="UP000011663"/>
    </source>
</evidence>
<dbReference type="STRING" id="1289135.A966_06485"/>
<gene>
    <name evidence="2" type="ORF">A966_06485</name>
</gene>
<sequence>MINKDNFKKYEALGENIIDASNNVWNKVYEDIDNIFIKRSFTEDYECSFHSNQTNLVMIIYIYFINNLFIFMLLTFFLFYVIFLSMSMRE</sequence>
<keyword evidence="1" id="KW-0472">Membrane</keyword>
<dbReference type="GeneID" id="66489149"/>
<accession>A0A2U4FPM9</accession>
<dbReference type="Proteomes" id="UP000011663">
    <property type="component" value="Unassembled WGS sequence"/>
</dbReference>
<evidence type="ECO:0000313" key="2">
    <source>
        <dbReference type="EMBL" id="EKV57093.1"/>
    </source>
</evidence>
<dbReference type="EMBL" id="ALNZ01000025">
    <property type="protein sequence ID" value="EKV57093.1"/>
    <property type="molecule type" value="Genomic_DNA"/>
</dbReference>
<dbReference type="RefSeq" id="WP_008723568.1">
    <property type="nucleotide sequence ID" value="NZ_JH994111.1"/>
</dbReference>
<name>A0A2U4FPM9_9SPIR</name>
<evidence type="ECO:0000256" key="1">
    <source>
        <dbReference type="SAM" id="Phobius"/>
    </source>
</evidence>
<organism evidence="2 3">
    <name type="scientific">Brachyspira hampsonii 30446</name>
    <dbReference type="NCBI Taxonomy" id="1289135"/>
    <lineage>
        <taxon>Bacteria</taxon>
        <taxon>Pseudomonadati</taxon>
        <taxon>Spirochaetota</taxon>
        <taxon>Spirochaetia</taxon>
        <taxon>Brachyspirales</taxon>
        <taxon>Brachyspiraceae</taxon>
        <taxon>Brachyspira</taxon>
    </lineage>
</organism>